<organism evidence="1 2">
    <name type="scientific">Neophaeococcomyces mojaviensis</name>
    <dbReference type="NCBI Taxonomy" id="3383035"/>
    <lineage>
        <taxon>Eukaryota</taxon>
        <taxon>Fungi</taxon>
        <taxon>Dikarya</taxon>
        <taxon>Ascomycota</taxon>
        <taxon>Pezizomycotina</taxon>
        <taxon>Eurotiomycetes</taxon>
        <taxon>Chaetothyriomycetidae</taxon>
        <taxon>Chaetothyriales</taxon>
        <taxon>Chaetothyriales incertae sedis</taxon>
        <taxon>Neophaeococcomyces</taxon>
    </lineage>
</organism>
<comment type="caution">
    <text evidence="1">The sequence shown here is derived from an EMBL/GenBank/DDBJ whole genome shotgun (WGS) entry which is preliminary data.</text>
</comment>
<proteinExistence type="predicted"/>
<protein>
    <submittedName>
        <fullName evidence="1">Uncharacterized protein</fullName>
    </submittedName>
</protein>
<gene>
    <name evidence="1" type="ORF">H2198_008919</name>
</gene>
<evidence type="ECO:0000313" key="2">
    <source>
        <dbReference type="Proteomes" id="UP001172386"/>
    </source>
</evidence>
<keyword evidence="2" id="KW-1185">Reference proteome</keyword>
<dbReference type="EMBL" id="JAPDRQ010000234">
    <property type="protein sequence ID" value="KAJ9651825.1"/>
    <property type="molecule type" value="Genomic_DNA"/>
</dbReference>
<evidence type="ECO:0000313" key="1">
    <source>
        <dbReference type="EMBL" id="KAJ9651825.1"/>
    </source>
</evidence>
<name>A0ACC2ZWB6_9EURO</name>
<sequence>MSHPESSIHPYPEGCTYDHYVSPNPCTSREAKATYKAWLRAREEQGLTAADIQRRVVEEERQRVQEQKARQEQQKRDRVEKTQQTRRHKEAEARAQRQAQLKLFHEGSKSFDDIADRVSASQTRLSRYFTPSTPRHQPARVHSVVVNHQPTDQDVSPLPPPVVVACSLSSLASVLPGPTPPPPQDGLVASLKGPVYDIDDILTSSPSLSPFVESYFALGRAEWSQVSVVDLTDDDLSYDPKHYQSTLPPASSSSRDGPEDLGPPSSDPLLLDLESIDDAVFEDAWQGFINQRTNRHKPYNCRRLCG</sequence>
<accession>A0ACC2ZWB6</accession>
<dbReference type="Proteomes" id="UP001172386">
    <property type="component" value="Unassembled WGS sequence"/>
</dbReference>
<reference evidence="1" key="1">
    <citation type="submission" date="2022-10" db="EMBL/GenBank/DDBJ databases">
        <title>Culturing micro-colonial fungi from biological soil crusts in the Mojave desert and describing Neophaeococcomyces mojavensis, and introducing the new genera and species Taxawa tesnikishii.</title>
        <authorList>
            <person name="Kurbessoian T."/>
            <person name="Stajich J.E."/>
        </authorList>
    </citation>
    <scope>NUCLEOTIDE SEQUENCE</scope>
    <source>
        <strain evidence="1">JES_112</strain>
    </source>
</reference>